<feature type="transmembrane region" description="Helical" evidence="5">
    <location>
        <begin position="135"/>
        <end position="155"/>
    </location>
</feature>
<dbReference type="RefSeq" id="XP_002127324.1">
    <property type="nucleotide sequence ID" value="XM_002127288.5"/>
</dbReference>
<evidence type="ECO:0000313" key="6">
    <source>
        <dbReference type="Ensembl" id="ENSCINP00000003964.3"/>
    </source>
</evidence>
<evidence type="ECO:0000256" key="3">
    <source>
        <dbReference type="ARBA" id="ARBA00022989"/>
    </source>
</evidence>
<reference evidence="7" key="1">
    <citation type="journal article" date="2002" name="Science">
        <title>The draft genome of Ciona intestinalis: insights into chordate and vertebrate origins.</title>
        <authorList>
            <person name="Dehal P."/>
            <person name="Satou Y."/>
            <person name="Campbell R.K."/>
            <person name="Chapman J."/>
            <person name="Degnan B."/>
            <person name="De Tomaso A."/>
            <person name="Davidson B."/>
            <person name="Di Gregorio A."/>
            <person name="Gelpke M."/>
            <person name="Goodstein D.M."/>
            <person name="Harafuji N."/>
            <person name="Hastings K.E."/>
            <person name="Ho I."/>
            <person name="Hotta K."/>
            <person name="Huang W."/>
            <person name="Kawashima T."/>
            <person name="Lemaire P."/>
            <person name="Martinez D."/>
            <person name="Meinertzhagen I.A."/>
            <person name="Necula S."/>
            <person name="Nonaka M."/>
            <person name="Putnam N."/>
            <person name="Rash S."/>
            <person name="Saiga H."/>
            <person name="Satake M."/>
            <person name="Terry A."/>
            <person name="Yamada L."/>
            <person name="Wang H.G."/>
            <person name="Awazu S."/>
            <person name="Azumi K."/>
            <person name="Boore J."/>
            <person name="Branno M."/>
            <person name="Chin-Bow S."/>
            <person name="DeSantis R."/>
            <person name="Doyle S."/>
            <person name="Francino P."/>
            <person name="Keys D.N."/>
            <person name="Haga S."/>
            <person name="Hayashi H."/>
            <person name="Hino K."/>
            <person name="Imai K.S."/>
            <person name="Inaba K."/>
            <person name="Kano S."/>
            <person name="Kobayashi K."/>
            <person name="Kobayashi M."/>
            <person name="Lee B.I."/>
            <person name="Makabe K.W."/>
            <person name="Manohar C."/>
            <person name="Matassi G."/>
            <person name="Medina M."/>
            <person name="Mochizuki Y."/>
            <person name="Mount S."/>
            <person name="Morishita T."/>
            <person name="Miura S."/>
            <person name="Nakayama A."/>
            <person name="Nishizaka S."/>
            <person name="Nomoto H."/>
            <person name="Ohta F."/>
            <person name="Oishi K."/>
            <person name="Rigoutsos I."/>
            <person name="Sano M."/>
            <person name="Sasaki A."/>
            <person name="Sasakura Y."/>
            <person name="Shoguchi E."/>
            <person name="Shin-i T."/>
            <person name="Spagnuolo A."/>
            <person name="Stainier D."/>
            <person name="Suzuki M.M."/>
            <person name="Tassy O."/>
            <person name="Takatori N."/>
            <person name="Tokuoka M."/>
            <person name="Yagi K."/>
            <person name="Yoshizaki F."/>
            <person name="Wada S."/>
            <person name="Zhang C."/>
            <person name="Hyatt P.D."/>
            <person name="Larimer F."/>
            <person name="Detter C."/>
            <person name="Doggett N."/>
            <person name="Glavina T."/>
            <person name="Hawkins T."/>
            <person name="Richardson P."/>
            <person name="Lucas S."/>
            <person name="Kohara Y."/>
            <person name="Levine M."/>
            <person name="Satoh N."/>
            <person name="Rokhsar D.S."/>
        </authorList>
    </citation>
    <scope>NUCLEOTIDE SEQUENCE [LARGE SCALE GENOMIC DNA]</scope>
</reference>
<accession>F6XSZ3</accession>
<dbReference type="InterPro" id="IPR004031">
    <property type="entry name" value="PMP22/EMP/MP20/Claudin"/>
</dbReference>
<dbReference type="InParanoid" id="F6XSZ3"/>
<evidence type="ECO:0000313" key="7">
    <source>
        <dbReference type="Proteomes" id="UP000008144"/>
    </source>
</evidence>
<reference evidence="6" key="4">
    <citation type="submission" date="2025-09" db="UniProtKB">
        <authorList>
            <consortium name="Ensembl"/>
        </authorList>
    </citation>
    <scope>IDENTIFICATION</scope>
</reference>
<feature type="transmembrane region" description="Helical" evidence="5">
    <location>
        <begin position="69"/>
        <end position="90"/>
    </location>
</feature>
<dbReference type="EMBL" id="EAAA01000307">
    <property type="status" value="NOT_ANNOTATED_CDS"/>
    <property type="molecule type" value="Genomic_DNA"/>
</dbReference>
<gene>
    <name evidence="6" type="primary">LOC100183528</name>
</gene>
<keyword evidence="2 5" id="KW-0812">Transmembrane</keyword>
<dbReference type="Pfam" id="PF00822">
    <property type="entry name" value="PMP22_Claudin"/>
    <property type="match status" value="1"/>
</dbReference>
<feature type="transmembrane region" description="Helical" evidence="5">
    <location>
        <begin position="12"/>
        <end position="34"/>
    </location>
</feature>
<organism evidence="6 7">
    <name type="scientific">Ciona intestinalis</name>
    <name type="common">Transparent sea squirt</name>
    <name type="synonym">Ascidia intestinalis</name>
    <dbReference type="NCBI Taxonomy" id="7719"/>
    <lineage>
        <taxon>Eukaryota</taxon>
        <taxon>Metazoa</taxon>
        <taxon>Chordata</taxon>
        <taxon>Tunicata</taxon>
        <taxon>Ascidiacea</taxon>
        <taxon>Phlebobranchia</taxon>
        <taxon>Cionidae</taxon>
        <taxon>Ciona</taxon>
    </lineage>
</organism>
<proteinExistence type="predicted"/>
<dbReference type="Ensembl" id="ENSCINT00000003964.3">
    <property type="protein sequence ID" value="ENSCINP00000003964.3"/>
    <property type="gene ID" value="ENSCING00000001965.3"/>
</dbReference>
<reference evidence="6" key="3">
    <citation type="submission" date="2025-08" db="UniProtKB">
        <authorList>
            <consortium name="Ensembl"/>
        </authorList>
    </citation>
    <scope>IDENTIFICATION</scope>
</reference>
<evidence type="ECO:0000256" key="2">
    <source>
        <dbReference type="ARBA" id="ARBA00022692"/>
    </source>
</evidence>
<accession>A0A1W2WGN0</accession>
<evidence type="ECO:0000256" key="4">
    <source>
        <dbReference type="ARBA" id="ARBA00023136"/>
    </source>
</evidence>
<comment type="subcellular location">
    <subcellularLocation>
        <location evidence="1">Membrane</location>
        <topology evidence="1">Multi-pass membrane protein</topology>
    </subcellularLocation>
</comment>
<dbReference type="FunFam" id="1.20.140.150:FF:000070">
    <property type="entry name" value="peripheral myelin protein 22-like"/>
    <property type="match status" value="1"/>
</dbReference>
<feature type="transmembrane region" description="Helical" evidence="5">
    <location>
        <begin position="102"/>
        <end position="123"/>
    </location>
</feature>
<dbReference type="HOGENOM" id="CLU_1547001_0_0_1"/>
<dbReference type="KEGG" id="cin:100183528"/>
<dbReference type="GO" id="GO:0005886">
    <property type="term" value="C:plasma membrane"/>
    <property type="evidence" value="ECO:0000318"/>
    <property type="project" value="GO_Central"/>
</dbReference>
<sequence>MTGDFNHGKNGAATAIAMIGMTCYIVCMTSKGWYYTSISNSGLWGGCLRNQCAGIGWNGEPSFVAARSLFIVSGIFQGFKLFLAFAFCIVKHKSSVIMGIGLADLLAGLTMLGGIIAYTVFAAPTVINGGGVFGYGFYFAWFGWLFFFIAGIFNISASNNLKSYEVV</sequence>
<evidence type="ECO:0000256" key="1">
    <source>
        <dbReference type="ARBA" id="ARBA00004141"/>
    </source>
</evidence>
<dbReference type="AlphaFoldDB" id="F6XSZ3"/>
<keyword evidence="4 5" id="KW-0472">Membrane</keyword>
<dbReference type="GeneTree" id="ENSGT00730000112639"/>
<name>F6XSZ3_CIOIN</name>
<reference evidence="6" key="2">
    <citation type="journal article" date="2008" name="Genome Biol.">
        <title>Improved genome assembly and evidence-based global gene model set for the chordate Ciona intestinalis: new insight into intron and operon populations.</title>
        <authorList>
            <person name="Satou Y."/>
            <person name="Mineta K."/>
            <person name="Ogasawara M."/>
            <person name="Sasakura Y."/>
            <person name="Shoguchi E."/>
            <person name="Ueno K."/>
            <person name="Yamada L."/>
            <person name="Matsumoto J."/>
            <person name="Wasserscheid J."/>
            <person name="Dewar K."/>
            <person name="Wiley G.B."/>
            <person name="Macmil S.L."/>
            <person name="Roe B.A."/>
            <person name="Zeller R.W."/>
            <person name="Hastings K.E."/>
            <person name="Lemaire P."/>
            <person name="Lindquist E."/>
            <person name="Endo T."/>
            <person name="Hotta K."/>
            <person name="Inaba K."/>
        </authorList>
    </citation>
    <scope>NUCLEOTIDE SEQUENCE [LARGE SCALE GENOMIC DNA]</scope>
    <source>
        <strain evidence="6">wild type</strain>
    </source>
</reference>
<protein>
    <submittedName>
        <fullName evidence="6">Lens fiber membrane intrinsic protein-like</fullName>
    </submittedName>
</protein>
<dbReference type="Gene3D" id="1.20.140.150">
    <property type="match status" value="1"/>
</dbReference>
<dbReference type="Proteomes" id="UP000008144">
    <property type="component" value="Chromosome 1"/>
</dbReference>
<keyword evidence="7" id="KW-1185">Reference proteome</keyword>
<evidence type="ECO:0000256" key="5">
    <source>
        <dbReference type="SAM" id="Phobius"/>
    </source>
</evidence>
<keyword evidence="3 5" id="KW-1133">Transmembrane helix</keyword>
<dbReference type="GeneID" id="100183528"/>